<feature type="repeat" description="PPR" evidence="2">
    <location>
        <begin position="191"/>
        <end position="225"/>
    </location>
</feature>
<organism evidence="3 4">
    <name type="scientific">Dioscorea zingiberensis</name>
    <dbReference type="NCBI Taxonomy" id="325984"/>
    <lineage>
        <taxon>Eukaryota</taxon>
        <taxon>Viridiplantae</taxon>
        <taxon>Streptophyta</taxon>
        <taxon>Embryophyta</taxon>
        <taxon>Tracheophyta</taxon>
        <taxon>Spermatophyta</taxon>
        <taxon>Magnoliopsida</taxon>
        <taxon>Liliopsida</taxon>
        <taxon>Dioscoreales</taxon>
        <taxon>Dioscoreaceae</taxon>
        <taxon>Dioscorea</taxon>
    </lineage>
</organism>
<comment type="caution">
    <text evidence="3">The sequence shown here is derived from an EMBL/GenBank/DDBJ whole genome shotgun (WGS) entry which is preliminary data.</text>
</comment>
<feature type="repeat" description="PPR" evidence="2">
    <location>
        <begin position="433"/>
        <end position="467"/>
    </location>
</feature>
<evidence type="ECO:0000256" key="1">
    <source>
        <dbReference type="ARBA" id="ARBA00022737"/>
    </source>
</evidence>
<dbReference type="Gene3D" id="1.25.40.10">
    <property type="entry name" value="Tetratricopeptide repeat domain"/>
    <property type="match status" value="4"/>
</dbReference>
<protein>
    <recommendedName>
        <fullName evidence="5">Pentatricopeptide repeat-containing protein</fullName>
    </recommendedName>
</protein>
<dbReference type="FunFam" id="1.25.40.10:FF:000090">
    <property type="entry name" value="Pentatricopeptide repeat-containing protein, chloroplastic"/>
    <property type="match status" value="1"/>
</dbReference>
<feature type="repeat" description="PPR" evidence="2">
    <location>
        <begin position="504"/>
        <end position="538"/>
    </location>
</feature>
<evidence type="ECO:0008006" key="5">
    <source>
        <dbReference type="Google" id="ProtNLM"/>
    </source>
</evidence>
<evidence type="ECO:0000313" key="4">
    <source>
        <dbReference type="Proteomes" id="UP001085076"/>
    </source>
</evidence>
<evidence type="ECO:0000256" key="2">
    <source>
        <dbReference type="PROSITE-ProRule" id="PRU00708"/>
    </source>
</evidence>
<dbReference type="InterPro" id="IPR046848">
    <property type="entry name" value="E_motif"/>
</dbReference>
<dbReference type="GO" id="GO:0003723">
    <property type="term" value="F:RNA binding"/>
    <property type="evidence" value="ECO:0007669"/>
    <property type="project" value="InterPro"/>
</dbReference>
<reference evidence="3" key="1">
    <citation type="submission" date="2021-03" db="EMBL/GenBank/DDBJ databases">
        <authorList>
            <person name="Li Z."/>
            <person name="Yang C."/>
        </authorList>
    </citation>
    <scope>NUCLEOTIDE SEQUENCE</scope>
    <source>
        <strain evidence="3">Dzin_1.0</strain>
        <tissue evidence="3">Leaf</tissue>
    </source>
</reference>
<dbReference type="Pfam" id="PF13041">
    <property type="entry name" value="PPR_2"/>
    <property type="match status" value="2"/>
</dbReference>
<keyword evidence="1" id="KW-0677">Repeat</keyword>
<dbReference type="NCBIfam" id="TIGR00756">
    <property type="entry name" value="PPR"/>
    <property type="match status" value="6"/>
</dbReference>
<dbReference type="OrthoDB" id="185373at2759"/>
<dbReference type="SUPFAM" id="SSF48452">
    <property type="entry name" value="TPR-like"/>
    <property type="match status" value="1"/>
</dbReference>
<dbReference type="Pfam" id="PF20431">
    <property type="entry name" value="E_motif"/>
    <property type="match status" value="1"/>
</dbReference>
<name>A0A9D5CQI2_9LILI</name>
<dbReference type="EMBL" id="JAGGNH010000003">
    <property type="protein sequence ID" value="KAJ0977930.1"/>
    <property type="molecule type" value="Genomic_DNA"/>
</dbReference>
<accession>A0A9D5CQI2</accession>
<dbReference type="FunFam" id="1.25.40.10:FF:000436">
    <property type="entry name" value="Pentatricopeptide repeat-containing protein At5g39350 family"/>
    <property type="match status" value="1"/>
</dbReference>
<reference evidence="3" key="2">
    <citation type="journal article" date="2022" name="Hortic Res">
        <title>The genome of Dioscorea zingiberensis sheds light on the biosynthesis, origin and evolution of the medicinally important diosgenin saponins.</title>
        <authorList>
            <person name="Li Y."/>
            <person name="Tan C."/>
            <person name="Li Z."/>
            <person name="Guo J."/>
            <person name="Li S."/>
            <person name="Chen X."/>
            <person name="Wang C."/>
            <person name="Dai X."/>
            <person name="Yang H."/>
            <person name="Song W."/>
            <person name="Hou L."/>
            <person name="Xu J."/>
            <person name="Tong Z."/>
            <person name="Xu A."/>
            <person name="Yuan X."/>
            <person name="Wang W."/>
            <person name="Yang Q."/>
            <person name="Chen L."/>
            <person name="Sun Z."/>
            <person name="Wang K."/>
            <person name="Pan B."/>
            <person name="Chen J."/>
            <person name="Bao Y."/>
            <person name="Liu F."/>
            <person name="Qi X."/>
            <person name="Gang D.R."/>
            <person name="Wen J."/>
            <person name="Li J."/>
        </authorList>
    </citation>
    <scope>NUCLEOTIDE SEQUENCE</scope>
    <source>
        <strain evidence="3">Dzin_1.0</strain>
    </source>
</reference>
<dbReference type="InterPro" id="IPR011990">
    <property type="entry name" value="TPR-like_helical_dom_sf"/>
</dbReference>
<feature type="repeat" description="PPR" evidence="2">
    <location>
        <begin position="293"/>
        <end position="327"/>
    </location>
</feature>
<gene>
    <name evidence="3" type="ORF">J5N97_013404</name>
</gene>
<keyword evidence="4" id="KW-1185">Reference proteome</keyword>
<dbReference type="Pfam" id="PF01535">
    <property type="entry name" value="PPR"/>
    <property type="match status" value="4"/>
</dbReference>
<feature type="repeat" description="PPR" evidence="2">
    <location>
        <begin position="93"/>
        <end position="127"/>
    </location>
</feature>
<evidence type="ECO:0000313" key="3">
    <source>
        <dbReference type="EMBL" id="KAJ0977930.1"/>
    </source>
</evidence>
<dbReference type="AlphaFoldDB" id="A0A9D5CQI2"/>
<feature type="repeat" description="PPR" evidence="2">
    <location>
        <begin position="328"/>
        <end position="362"/>
    </location>
</feature>
<dbReference type="FunFam" id="1.25.40.10:FF:000393">
    <property type="entry name" value="Pentatricopeptide repeat-containing protein At1g20230"/>
    <property type="match status" value="1"/>
</dbReference>
<sequence length="616" mass="68584">MKPNFRKLVANGYSKEAHALVSNSHVSSSTFLLLLKACTKLQSIPQARQLHTLLIKSGFDAERHTITALIHAYANLYLLDDALKIFEGIPHPTLPSYNAVISGFSRAGEFEESVCTFKRLSVDGFRVNSVSVASVLPACWNVVQGLQLHGFAIKMGYESDVYVATALVTMYSNCDEICSAQRVFGLMHSKNLVSYNAMISGFLRNSLVLMALDVFRNMVVSSKEPPNSSTLVSVLSACSDLSALKLGKQVHCYLIKCEVNTGVMMHTALIEVYSKCGHMEFAHRIFEAMEGRNLVTWNTMISGLLLNGQLDSAVKLFSQLRSEGFRPDMVTWNLMISGFSHSGKESEALNFFKRMQLERVRHLSTNILTSLLQACSNLPFLQHGKEIHCHIIRTRANSEDEFLLTALIHMYMSCGCSILARRIFDRIGRQSGQPGIWNAMISGYGRNGENNQALELFRMMQEQRVQPTSASFLGALSACSHTGHVDKGCEIFKMMKETHGVKLTPEAFGCMVDLLGRAGRLVEAWELIESMHEQWSSPFYSLLGACRSYSNAELAEKVAKKLSELEPGNPTPLVTLANVYAAKGRWNEVEKLRKMVSDLVMDKIPGFSWIETIDVS</sequence>
<proteinExistence type="predicted"/>
<dbReference type="InterPro" id="IPR046960">
    <property type="entry name" value="PPR_At4g14850-like_plant"/>
</dbReference>
<dbReference type="PANTHER" id="PTHR47926">
    <property type="entry name" value="PENTATRICOPEPTIDE REPEAT-CONTAINING PROTEIN"/>
    <property type="match status" value="1"/>
</dbReference>
<dbReference type="PROSITE" id="PS51375">
    <property type="entry name" value="PPR"/>
    <property type="match status" value="6"/>
</dbReference>
<dbReference type="InterPro" id="IPR002885">
    <property type="entry name" value="PPR_rpt"/>
</dbReference>
<dbReference type="PANTHER" id="PTHR47926:SF424">
    <property type="entry name" value="PENTACOTRIPEPTIDE-REPEAT REGION OF PRORP DOMAIN-CONTAINING PROTEIN"/>
    <property type="match status" value="1"/>
</dbReference>
<dbReference type="GO" id="GO:0009451">
    <property type="term" value="P:RNA modification"/>
    <property type="evidence" value="ECO:0007669"/>
    <property type="project" value="InterPro"/>
</dbReference>
<dbReference type="Proteomes" id="UP001085076">
    <property type="component" value="Miscellaneous, Linkage group lg03"/>
</dbReference>